<dbReference type="AlphaFoldDB" id="A0AAJ7E0W5"/>
<sequence>MALSNLEDYQQPGGKGTNHVVDERFEVLLKEGANTPADSDVETLKLPDYFDPKMFRLGQLIFQNNIFTMMIAKLSGLLTLLAVPSILDILIFTKQSGTPCTAFRRYVSTILHTFVWYDKDPLKQAEFFKSLHNVRKKHCIISQRSSQAGLRRISQLDMALTQFGFVGFTLLSGDQLGVVATIDELNGLVHFWRVIGYVLGMEDKYNLCNGSSIECQALCRRLLDDVFLPYFSTKNKKFDLMGRILIEGLWPVNPYLDPKAFTAFTFHLAVSSATNNNHSVVIDTSTMSSYSRFILNLQLLVHKYLMPPTYWWSKYCRTFFNALMRLSIFLTENFPLLAYRVFTERKSHINIYKFHYE</sequence>
<protein>
    <submittedName>
        <fullName evidence="2">Uncharacterized protein LOC105366763</fullName>
    </submittedName>
</protein>
<name>A0AAJ7E0W5_9HYME</name>
<evidence type="ECO:0000313" key="2">
    <source>
        <dbReference type="RefSeq" id="XP_011503612.1"/>
    </source>
</evidence>
<dbReference type="PANTHER" id="PTHR37159:SF1">
    <property type="entry name" value="GH11867P"/>
    <property type="match status" value="1"/>
</dbReference>
<reference evidence="2" key="1">
    <citation type="submission" date="2025-08" db="UniProtKB">
        <authorList>
            <consortium name="RefSeq"/>
        </authorList>
    </citation>
    <scope>IDENTIFICATION</scope>
</reference>
<accession>A0AAJ7E0W5</accession>
<dbReference type="RefSeq" id="XP_011503612.1">
    <property type="nucleotide sequence ID" value="XM_011505310.1"/>
</dbReference>
<dbReference type="PANTHER" id="PTHR37159">
    <property type="entry name" value="GH11867P"/>
    <property type="match status" value="1"/>
</dbReference>
<gene>
    <name evidence="2" type="primary">LOC105366763</name>
</gene>
<dbReference type="Proteomes" id="UP000695007">
    <property type="component" value="Unplaced"/>
</dbReference>
<evidence type="ECO:0000313" key="1">
    <source>
        <dbReference type="Proteomes" id="UP000695007"/>
    </source>
</evidence>
<organism evidence="1 2">
    <name type="scientific">Ceratosolen solmsi marchali</name>
    <dbReference type="NCBI Taxonomy" id="326594"/>
    <lineage>
        <taxon>Eukaryota</taxon>
        <taxon>Metazoa</taxon>
        <taxon>Ecdysozoa</taxon>
        <taxon>Arthropoda</taxon>
        <taxon>Hexapoda</taxon>
        <taxon>Insecta</taxon>
        <taxon>Pterygota</taxon>
        <taxon>Neoptera</taxon>
        <taxon>Endopterygota</taxon>
        <taxon>Hymenoptera</taxon>
        <taxon>Apocrita</taxon>
        <taxon>Proctotrupomorpha</taxon>
        <taxon>Chalcidoidea</taxon>
        <taxon>Agaonidae</taxon>
        <taxon>Agaoninae</taxon>
        <taxon>Ceratosolen</taxon>
    </lineage>
</organism>
<dbReference type="GeneID" id="105366763"/>
<keyword evidence="1" id="KW-1185">Reference proteome</keyword>
<proteinExistence type="predicted"/>
<dbReference type="KEGG" id="csol:105366763"/>